<evidence type="ECO:0000259" key="2">
    <source>
        <dbReference type="Pfam" id="PF18139"/>
    </source>
</evidence>
<dbReference type="InterPro" id="IPR050927">
    <property type="entry name" value="TRPM"/>
</dbReference>
<dbReference type="GO" id="GO:0005886">
    <property type="term" value="C:plasma membrane"/>
    <property type="evidence" value="ECO:0007669"/>
    <property type="project" value="TreeGrafter"/>
</dbReference>
<feature type="region of interest" description="Disordered" evidence="1">
    <location>
        <begin position="381"/>
        <end position="404"/>
    </location>
</feature>
<evidence type="ECO:0000313" key="4">
    <source>
        <dbReference type="WBParaSite" id="maker-unitig_30840-snap-gene-0.1-mRNA-1"/>
    </source>
</evidence>
<evidence type="ECO:0000313" key="3">
    <source>
        <dbReference type="Proteomes" id="UP000095280"/>
    </source>
</evidence>
<sequence length="572" mass="61123">LQLKPSQNPRSLRKFVRIFQASPKTPSCVAAAHKSGASGSRSMIVDVSGAAVNAAPTLSKTLWWVTDGLSKGIVKLAGKAVRDYNDAYGQDRISLLAVLPWKWVPSRSELVSKDFTPCQDLLPGLDPNHNFFLMVDDNAETDTVVSEVRTRIETLLSRLDESMPQRAGLLHPGQRNAGRYAWCSATAPLCWFAAPAAWPTRVCYLLDLLSGEIRIDNPALRTASPEVLASVTLQKWLCGDQEAPKPEVSMLMEIAAAQHLIEVFSVEDDMASDFDAKILASLLGMPQSAGDDAGGNGEKAAGEDSEVLNVDSCASQCPSIAATLLGLKILTDAKKWTPLDAAGSAGNQTEFRRADGGAVCCFSLNAYVKDSLAAASSSALWPSRSGSRASPSSASTSHHGSTGDVEAAGTCYDPAGYTLIESAPVRGLRATLWCCLTGRCSARGPGLLADSVQMRAELDLQAIPLRAARLSKVLNDCWAERGPPGQHDGFRRLCTPSSGADLLRAGRRGHFAEASSAHPSCQNLLDMMWRGRIVAFCLVGLLAAQHPELWGPLLQLLAARRGRGRRDGGNHQ</sequence>
<evidence type="ECO:0000256" key="1">
    <source>
        <dbReference type="SAM" id="MobiDB-lite"/>
    </source>
</evidence>
<accession>A0A1I8FDX0</accession>
<dbReference type="Pfam" id="PF18139">
    <property type="entry name" value="LSDAT_euk"/>
    <property type="match status" value="1"/>
</dbReference>
<dbReference type="Proteomes" id="UP000095280">
    <property type="component" value="Unplaced"/>
</dbReference>
<proteinExistence type="predicted"/>
<dbReference type="InterPro" id="IPR041491">
    <property type="entry name" value="TRPM_SLOG"/>
</dbReference>
<organism evidence="3 4">
    <name type="scientific">Macrostomum lignano</name>
    <dbReference type="NCBI Taxonomy" id="282301"/>
    <lineage>
        <taxon>Eukaryota</taxon>
        <taxon>Metazoa</taxon>
        <taxon>Spiralia</taxon>
        <taxon>Lophotrochozoa</taxon>
        <taxon>Platyhelminthes</taxon>
        <taxon>Rhabditophora</taxon>
        <taxon>Macrostomorpha</taxon>
        <taxon>Macrostomida</taxon>
        <taxon>Macrostomidae</taxon>
        <taxon>Macrostomum</taxon>
    </lineage>
</organism>
<dbReference type="GO" id="GO:0005261">
    <property type="term" value="F:monoatomic cation channel activity"/>
    <property type="evidence" value="ECO:0007669"/>
    <property type="project" value="TreeGrafter"/>
</dbReference>
<dbReference type="AlphaFoldDB" id="A0A1I8FDX0"/>
<keyword evidence="3" id="KW-1185">Reference proteome</keyword>
<reference evidence="4" key="1">
    <citation type="submission" date="2016-11" db="UniProtKB">
        <authorList>
            <consortium name="WormBaseParasite"/>
        </authorList>
    </citation>
    <scope>IDENTIFICATION</scope>
</reference>
<dbReference type="WBParaSite" id="maker-unitig_30840-snap-gene-0.1-mRNA-1">
    <property type="protein sequence ID" value="maker-unitig_30840-snap-gene-0.1-mRNA-1"/>
    <property type="gene ID" value="maker-unitig_30840-snap-gene-0.1"/>
</dbReference>
<dbReference type="PANTHER" id="PTHR13800:SF1">
    <property type="entry name" value="TRANSIENT RECEPTOR POTENTIAL CATION CHANNEL TRPM"/>
    <property type="match status" value="1"/>
</dbReference>
<feature type="domain" description="TRPM SLOG" evidence="2">
    <location>
        <begin position="62"/>
        <end position="158"/>
    </location>
</feature>
<feature type="compositionally biased region" description="Low complexity" evidence="1">
    <location>
        <begin position="381"/>
        <end position="402"/>
    </location>
</feature>
<dbReference type="PANTHER" id="PTHR13800">
    <property type="entry name" value="TRANSIENT RECEPTOR POTENTIAL CATION CHANNEL, SUBFAMILY M, MEMBER 6"/>
    <property type="match status" value="1"/>
</dbReference>
<name>A0A1I8FDX0_9PLAT</name>
<protein>
    <submittedName>
        <fullName evidence="4">LSDAT_euk domain-containing protein</fullName>
    </submittedName>
</protein>
<dbReference type="GO" id="GO:0030001">
    <property type="term" value="P:metal ion transport"/>
    <property type="evidence" value="ECO:0007669"/>
    <property type="project" value="TreeGrafter"/>
</dbReference>